<name>A0A809E4S8_RALSL</name>
<sequence>MFGDLPHLDAPQHFFSAPLTFTHGRFDLYGRFHPIVEACGAVRCHLSPVDALIEVVQMMQIGMECQVVPAAVVDPSHFKGAGDRGYRADLHLGWPACNGKLMLRFTGRLATYSRVLTSNQAVEPSPTCLQVDEDSLAAFSRLREFAGLFAWSETITQILQWDAERLTGVVRRALDTIDIEHGDASQVTQIAMFDPEFEQWHFVALNLAEPNKPSQ</sequence>
<protein>
    <submittedName>
        <fullName evidence="1">Uncharacterized protein</fullName>
    </submittedName>
</protein>
<organism evidence="1">
    <name type="scientific">Ralstonia solanacearum</name>
    <name type="common">Pseudomonas solanacearum</name>
    <dbReference type="NCBI Taxonomy" id="305"/>
    <lineage>
        <taxon>Bacteria</taxon>
        <taxon>Pseudomonadati</taxon>
        <taxon>Pseudomonadota</taxon>
        <taxon>Betaproteobacteria</taxon>
        <taxon>Burkholderiales</taxon>
        <taxon>Burkholderiaceae</taxon>
        <taxon>Ralstonia</taxon>
        <taxon>Ralstonia solanacearum species complex</taxon>
    </lineage>
</organism>
<dbReference type="AlphaFoldDB" id="A0A809E4S8"/>
<accession>A0A809E4S8</accession>
<evidence type="ECO:0000313" key="1">
    <source>
        <dbReference type="EMBL" id="AYB56700.1"/>
    </source>
</evidence>
<proteinExistence type="predicted"/>
<dbReference type="EMBL" id="CP026092">
    <property type="protein sequence ID" value="AYB56700.1"/>
    <property type="molecule type" value="Genomic_DNA"/>
</dbReference>
<gene>
    <name evidence="1" type="ORF">C2L97_12070</name>
</gene>
<reference evidence="1" key="1">
    <citation type="submission" date="2018-01" db="EMBL/GenBank/DDBJ databases">
        <title>Complete Genome Sequence of three strains from Ralstonia solanacearum ecotype Moko sequevar IIA-53 from Brazil.</title>
        <authorList>
            <person name="Silva J.R."/>
            <person name="Albuquerque G.M.R."/>
            <person name="Pais A.K.L."/>
            <person name="Silva A.M.F."/>
            <person name="Boiteux M.E.N.F."/>
            <person name="Souza E.B."/>
            <person name="Mariano R.L.R."/>
        </authorList>
    </citation>
    <scope>NUCLEOTIDE SEQUENCE [LARGE SCALE GENOMIC DNA]</scope>
    <source>
        <strain evidence="1">SFC</strain>
    </source>
</reference>